<reference evidence="2 3" key="1">
    <citation type="submission" date="2015-07" db="EMBL/GenBank/DDBJ databases">
        <title>The genome of Habropoda laboriosa.</title>
        <authorList>
            <person name="Pan H."/>
            <person name="Kapheim K."/>
        </authorList>
    </citation>
    <scope>NUCLEOTIDE SEQUENCE [LARGE SCALE GENOMIC DNA]</scope>
    <source>
        <strain evidence="2">0110345459</strain>
    </source>
</reference>
<feature type="region of interest" description="Disordered" evidence="1">
    <location>
        <begin position="1"/>
        <end position="21"/>
    </location>
</feature>
<evidence type="ECO:0000256" key="1">
    <source>
        <dbReference type="SAM" id="MobiDB-lite"/>
    </source>
</evidence>
<gene>
    <name evidence="2" type="ORF">WH47_06832</name>
</gene>
<sequence>MGPNESETGDRKPCLTVFGKKHEGNPTPNILVVVGIESSGFGLVARHSRQTLPTLPALSTVPSIAPPFFHRDDPPR</sequence>
<accession>A0A0L7RIK1</accession>
<evidence type="ECO:0000313" key="3">
    <source>
        <dbReference type="Proteomes" id="UP000053825"/>
    </source>
</evidence>
<name>A0A0L7RIK1_9HYME</name>
<dbReference type="Proteomes" id="UP000053825">
    <property type="component" value="Unassembled WGS sequence"/>
</dbReference>
<organism evidence="2 3">
    <name type="scientific">Habropoda laboriosa</name>
    <dbReference type="NCBI Taxonomy" id="597456"/>
    <lineage>
        <taxon>Eukaryota</taxon>
        <taxon>Metazoa</taxon>
        <taxon>Ecdysozoa</taxon>
        <taxon>Arthropoda</taxon>
        <taxon>Hexapoda</taxon>
        <taxon>Insecta</taxon>
        <taxon>Pterygota</taxon>
        <taxon>Neoptera</taxon>
        <taxon>Endopterygota</taxon>
        <taxon>Hymenoptera</taxon>
        <taxon>Apocrita</taxon>
        <taxon>Aculeata</taxon>
        <taxon>Apoidea</taxon>
        <taxon>Anthophila</taxon>
        <taxon>Apidae</taxon>
        <taxon>Habropoda</taxon>
    </lineage>
</organism>
<proteinExistence type="predicted"/>
<evidence type="ECO:0000313" key="2">
    <source>
        <dbReference type="EMBL" id="KOC70792.1"/>
    </source>
</evidence>
<keyword evidence="3" id="KW-1185">Reference proteome</keyword>
<dbReference type="AlphaFoldDB" id="A0A0L7RIK1"/>
<protein>
    <submittedName>
        <fullName evidence="2">Uncharacterized protein</fullName>
    </submittedName>
</protein>
<dbReference type="EMBL" id="KQ414583">
    <property type="protein sequence ID" value="KOC70792.1"/>
    <property type="molecule type" value="Genomic_DNA"/>
</dbReference>